<feature type="domain" description="Glycoside hydrolase family 2 catalytic" evidence="5">
    <location>
        <begin position="389"/>
        <end position="604"/>
    </location>
</feature>
<evidence type="ECO:0000259" key="4">
    <source>
        <dbReference type="Pfam" id="PF00703"/>
    </source>
</evidence>
<dbReference type="Gene3D" id="2.60.120.260">
    <property type="entry name" value="Galactose-binding domain-like"/>
    <property type="match status" value="1"/>
</dbReference>
<dbReference type="Pfam" id="PF02836">
    <property type="entry name" value="Glyco_hydro_2_C"/>
    <property type="match status" value="1"/>
</dbReference>
<feature type="domain" description="Glycoside hydrolase family 2 immunoglobulin-like beta-sandwich" evidence="4">
    <location>
        <begin position="264"/>
        <end position="384"/>
    </location>
</feature>
<keyword evidence="3" id="KW-0326">Glycosidase</keyword>
<proteinExistence type="inferred from homology"/>
<dbReference type="SUPFAM" id="SSF49785">
    <property type="entry name" value="Galactose-binding domain-like"/>
    <property type="match status" value="1"/>
</dbReference>
<organism evidence="7 8">
    <name type="scientific">Paenibacillus cisolokensis</name>
    <dbReference type="NCBI Taxonomy" id="1658519"/>
    <lineage>
        <taxon>Bacteria</taxon>
        <taxon>Bacillati</taxon>
        <taxon>Bacillota</taxon>
        <taxon>Bacilli</taxon>
        <taxon>Bacillales</taxon>
        <taxon>Paenibacillaceae</taxon>
        <taxon>Paenibacillus</taxon>
    </lineage>
</organism>
<dbReference type="PANTHER" id="PTHR42732:SF1">
    <property type="entry name" value="BETA-MANNOSIDASE"/>
    <property type="match status" value="1"/>
</dbReference>
<evidence type="ECO:0000313" key="7">
    <source>
        <dbReference type="EMBL" id="GIQ63132.1"/>
    </source>
</evidence>
<dbReference type="Pfam" id="PF02837">
    <property type="entry name" value="Glyco_hydro_2_N"/>
    <property type="match status" value="1"/>
</dbReference>
<evidence type="ECO:0008006" key="9">
    <source>
        <dbReference type="Google" id="ProtNLM"/>
    </source>
</evidence>
<dbReference type="Gene3D" id="3.20.20.80">
    <property type="entry name" value="Glycosidases"/>
    <property type="match status" value="1"/>
</dbReference>
<dbReference type="PRINTS" id="PR00132">
    <property type="entry name" value="GLHYDRLASE2"/>
</dbReference>
<evidence type="ECO:0000256" key="3">
    <source>
        <dbReference type="ARBA" id="ARBA00023295"/>
    </source>
</evidence>
<gene>
    <name evidence="7" type="ORF">PACILC2_17000</name>
</gene>
<dbReference type="RefSeq" id="WP_244863336.1">
    <property type="nucleotide sequence ID" value="NZ_BOVJ01000056.1"/>
</dbReference>
<reference evidence="7 8" key="1">
    <citation type="submission" date="2021-04" db="EMBL/GenBank/DDBJ databases">
        <title>Draft genome sequence of Paenibacillus cisolokensis, LC2-13A.</title>
        <authorList>
            <person name="Uke A."/>
            <person name="Chhe C."/>
            <person name="Baramee S."/>
            <person name="Kosugi A."/>
        </authorList>
    </citation>
    <scope>NUCLEOTIDE SEQUENCE [LARGE SCALE GENOMIC DNA]</scope>
    <source>
        <strain evidence="7 8">LC2-13A</strain>
    </source>
</reference>
<dbReference type="SUPFAM" id="SSF51445">
    <property type="entry name" value="(Trans)glycosidases"/>
    <property type="match status" value="1"/>
</dbReference>
<comment type="similarity">
    <text evidence="1">Belongs to the glycosyl hydrolase 2 family.</text>
</comment>
<dbReference type="InterPro" id="IPR006103">
    <property type="entry name" value="Glyco_hydro_2_cat"/>
</dbReference>
<keyword evidence="8" id="KW-1185">Reference proteome</keyword>
<name>A0ABQ4N4N3_9BACL</name>
<evidence type="ECO:0000256" key="1">
    <source>
        <dbReference type="ARBA" id="ARBA00007401"/>
    </source>
</evidence>
<dbReference type="Pfam" id="PF00703">
    <property type="entry name" value="Glyco_hydro_2"/>
    <property type="match status" value="1"/>
</dbReference>
<dbReference type="InterPro" id="IPR006102">
    <property type="entry name" value="Ig-like_GH2"/>
</dbReference>
<dbReference type="InterPro" id="IPR006104">
    <property type="entry name" value="Glyco_hydro_2_N"/>
</dbReference>
<accession>A0ABQ4N4N3</accession>
<dbReference type="InterPro" id="IPR008979">
    <property type="entry name" value="Galactose-bd-like_sf"/>
</dbReference>
<dbReference type="InterPro" id="IPR006101">
    <property type="entry name" value="Glyco_hydro_2"/>
</dbReference>
<dbReference type="Gene3D" id="2.60.40.10">
    <property type="entry name" value="Immunoglobulins"/>
    <property type="match status" value="1"/>
</dbReference>
<dbReference type="Proteomes" id="UP000680304">
    <property type="component" value="Unassembled WGS sequence"/>
</dbReference>
<evidence type="ECO:0000259" key="5">
    <source>
        <dbReference type="Pfam" id="PF02836"/>
    </source>
</evidence>
<dbReference type="InterPro" id="IPR017853">
    <property type="entry name" value="GH"/>
</dbReference>
<dbReference type="InterPro" id="IPR036156">
    <property type="entry name" value="Beta-gal/glucu_dom_sf"/>
</dbReference>
<dbReference type="EMBL" id="BOVJ01000056">
    <property type="protein sequence ID" value="GIQ63132.1"/>
    <property type="molecule type" value="Genomic_DNA"/>
</dbReference>
<evidence type="ECO:0000313" key="8">
    <source>
        <dbReference type="Proteomes" id="UP000680304"/>
    </source>
</evidence>
<comment type="caution">
    <text evidence="7">The sequence shown here is derived from an EMBL/GenBank/DDBJ whole genome shotgun (WGS) entry which is preliminary data.</text>
</comment>
<evidence type="ECO:0000256" key="2">
    <source>
        <dbReference type="ARBA" id="ARBA00022801"/>
    </source>
</evidence>
<protein>
    <recommendedName>
        <fullName evidence="9">Beta-galactosidase</fullName>
    </recommendedName>
</protein>
<dbReference type="SUPFAM" id="SSF49303">
    <property type="entry name" value="beta-Galactosidase/glucuronidase domain"/>
    <property type="match status" value="1"/>
</dbReference>
<dbReference type="InterPro" id="IPR013783">
    <property type="entry name" value="Ig-like_fold"/>
</dbReference>
<evidence type="ECO:0000259" key="6">
    <source>
        <dbReference type="Pfam" id="PF02837"/>
    </source>
</evidence>
<sequence>MGKRFYAVLAGAGIVLLVGAFGSVLMKGKENVPMRNRLPEKAEKGLLQTTFQFEEKEGGVIAYQNGIPVPTFEPQRRNVLTLSGTWKKERFAADHDQTMAPRSREWVRAVEEAAEGRTAEKFDDSGWEDIELPLPENIMTGEESAAGAETYEDGVWYRRTFELDDSWSGQAVTLKSLGVSYIADIWINGQWAGMHEGGFTPFALDVTPFVRSGANTIAVRVDNPPWGSRIDTIPAVAGTDFFNYTGIIQEIYLEAAPYVHMVRADIVPQEEDGRLLIRAVVENRGNRKASVTLAGAVYEAVTDSEKLLASPYPADIIGAPAETEGMDDRDIELAPLEARLVTWNVRIKEPKRWTMETPHLYVAEFSVHQNGTATDRLATQFGIRTIRTDKRNILLNGEPVFLRGIARHEEWPVYGRTASWERIVRDLEQIRGLNANMVRTGHYPNHVYTYLATDRLGLAAMSEIPLWQFETIHYEAQQTRRLADQMWREMVFSQYNRPSVIMWSTQNESKDVMLRKAYNERLVRDIRTFYDDGRLVTQSAAADQPGPWDESMEPLDVAAWTMYFGIFHGSTPYEGTRDFVAEAALRWPDKPLLNTEFGYWTGETDLEADRQAEIYNETLRALMEQATVTMEGRPNPEGVLAGIDFWTAYNWYVNHGQWSQTMGIYHMDRTTAKPVRDLIREDYARISGKPAR</sequence>
<dbReference type="PANTHER" id="PTHR42732">
    <property type="entry name" value="BETA-GALACTOSIDASE"/>
    <property type="match status" value="1"/>
</dbReference>
<feature type="domain" description="Glycosyl hydrolases family 2 sugar binding" evidence="6">
    <location>
        <begin position="82"/>
        <end position="256"/>
    </location>
</feature>
<dbReference type="InterPro" id="IPR051913">
    <property type="entry name" value="GH2_Domain-Containing"/>
</dbReference>
<keyword evidence="2" id="KW-0378">Hydrolase</keyword>